<proteinExistence type="predicted"/>
<comment type="caution">
    <text evidence="1">The sequence shown here is derived from an EMBL/GenBank/DDBJ whole genome shotgun (WGS) entry which is preliminary data.</text>
</comment>
<evidence type="ECO:0000313" key="2">
    <source>
        <dbReference type="Proteomes" id="UP000195570"/>
    </source>
</evidence>
<evidence type="ECO:0000313" key="1">
    <source>
        <dbReference type="EMBL" id="SCU72208.1"/>
    </source>
</evidence>
<dbReference type="VEuPathDB" id="TriTrypDB:TEOVI_000378400"/>
<dbReference type="Proteomes" id="UP000195570">
    <property type="component" value="Unassembled WGS sequence"/>
</dbReference>
<keyword evidence="2" id="KW-1185">Reference proteome</keyword>
<reference evidence="1" key="1">
    <citation type="submission" date="2016-09" db="EMBL/GenBank/DDBJ databases">
        <authorList>
            <person name="Hebert L."/>
            <person name="Moumen B."/>
        </authorList>
    </citation>
    <scope>NUCLEOTIDE SEQUENCE [LARGE SCALE GENOMIC DNA]</scope>
    <source>
        <strain evidence="1">OVI</strain>
    </source>
</reference>
<name>A0A1G4II77_TRYEQ</name>
<organism evidence="1 2">
    <name type="scientific">Trypanosoma equiperdum</name>
    <dbReference type="NCBI Taxonomy" id="5694"/>
    <lineage>
        <taxon>Eukaryota</taxon>
        <taxon>Discoba</taxon>
        <taxon>Euglenozoa</taxon>
        <taxon>Kinetoplastea</taxon>
        <taxon>Metakinetoplastina</taxon>
        <taxon>Trypanosomatida</taxon>
        <taxon>Trypanosomatidae</taxon>
        <taxon>Trypanosoma</taxon>
    </lineage>
</organism>
<accession>A0A1G4II77</accession>
<protein>
    <submittedName>
        <fullName evidence="1">Uncharacterized protein</fullName>
    </submittedName>
</protein>
<dbReference type="AlphaFoldDB" id="A0A1G4II77"/>
<sequence length="148" mass="16223">MRDDRHITSPSPLSFQKGTYRLKVSSASGYKKIEVVNGDVAGHTNMCTTTHEGCISYDTEGKCQTQLDAASEYVVTVTTPVTEHKRGHGYNVAAIAQVFLAIIYQEMTAKGTTAQMTSPYYGELHGMVMVHNLHPREISDTIQGTHAC</sequence>
<dbReference type="RefSeq" id="XP_067082735.1">
    <property type="nucleotide sequence ID" value="XM_067226634.1"/>
</dbReference>
<dbReference type="EMBL" id="CZPT02001821">
    <property type="protein sequence ID" value="SCU72208.1"/>
    <property type="molecule type" value="Genomic_DNA"/>
</dbReference>
<dbReference type="GeneID" id="92377724"/>
<gene>
    <name evidence="1" type="ORF">TEOVI_000378400</name>
</gene>